<comment type="caution">
    <text evidence="2">The sequence shown here is derived from an EMBL/GenBank/DDBJ whole genome shotgun (WGS) entry which is preliminary data.</text>
</comment>
<sequence>MKLGFMMTLLGSLMFFASCDDNDEITPVDPNASYDAILRLSEAGTGDTTSATVTVDANTQSTIKARVTFLSTSVSMRRLYITQNIGGQGDEPFEITAAVDKKADGSIDIEAANSNGIVYELTLPVPSGVGTGTVVYKLWTTTGRGDYRDQTKRFAVGTGSITLNYGGTNEAAAVKSYSAKLLYAPLADGSSKTFISTYNGETYQISQGVEYASFWDFGYYYGNTNNASLASTYTYPKLFNHDNDPNTALVAVATLTNTPQEELNHAYFTGSSKTSADFDAVAVKGDLDFITKPATESVTGLQVGDIIEFVDGYGKKGLIRVVSINGTFGTGDYIELDIKVQP</sequence>
<dbReference type="Proteomes" id="UP000614216">
    <property type="component" value="Unassembled WGS sequence"/>
</dbReference>
<feature type="signal peptide" evidence="1">
    <location>
        <begin position="1"/>
        <end position="17"/>
    </location>
</feature>
<name>A0A937G400_9BACT</name>
<keyword evidence="3" id="KW-1185">Reference proteome</keyword>
<evidence type="ECO:0000313" key="3">
    <source>
        <dbReference type="Proteomes" id="UP000614216"/>
    </source>
</evidence>
<evidence type="ECO:0000256" key="1">
    <source>
        <dbReference type="SAM" id="SignalP"/>
    </source>
</evidence>
<evidence type="ECO:0000313" key="2">
    <source>
        <dbReference type="EMBL" id="MBL6449983.1"/>
    </source>
</evidence>
<evidence type="ECO:0008006" key="4">
    <source>
        <dbReference type="Google" id="ProtNLM"/>
    </source>
</evidence>
<keyword evidence="1" id="KW-0732">Signal</keyword>
<accession>A0A937G400</accession>
<feature type="chain" id="PRO_5036805516" description="DUF4465 domain-containing protein" evidence="1">
    <location>
        <begin position="18"/>
        <end position="342"/>
    </location>
</feature>
<gene>
    <name evidence="2" type="ORF">JMN32_26960</name>
</gene>
<protein>
    <recommendedName>
        <fullName evidence="4">DUF4465 domain-containing protein</fullName>
    </recommendedName>
</protein>
<proteinExistence type="predicted"/>
<dbReference type="EMBL" id="JAEUGD010000068">
    <property type="protein sequence ID" value="MBL6449983.1"/>
    <property type="molecule type" value="Genomic_DNA"/>
</dbReference>
<dbReference type="AlphaFoldDB" id="A0A937G400"/>
<organism evidence="2 3">
    <name type="scientific">Fulvivirga marina</name>
    <dbReference type="NCBI Taxonomy" id="2494733"/>
    <lineage>
        <taxon>Bacteria</taxon>
        <taxon>Pseudomonadati</taxon>
        <taxon>Bacteroidota</taxon>
        <taxon>Cytophagia</taxon>
        <taxon>Cytophagales</taxon>
        <taxon>Fulvivirgaceae</taxon>
        <taxon>Fulvivirga</taxon>
    </lineage>
</organism>
<reference evidence="2" key="1">
    <citation type="submission" date="2021-01" db="EMBL/GenBank/DDBJ databases">
        <title>Fulvivirga kasyanovii gen. nov., sp nov., a novel member of the phylum Bacteroidetes isolated from seawater in a mussel farm.</title>
        <authorList>
            <person name="Zhao L.-H."/>
            <person name="Wang Z.-J."/>
        </authorList>
    </citation>
    <scope>NUCLEOTIDE SEQUENCE</scope>
    <source>
        <strain evidence="2">29W222</strain>
    </source>
</reference>
<dbReference type="PROSITE" id="PS51257">
    <property type="entry name" value="PROKAR_LIPOPROTEIN"/>
    <property type="match status" value="1"/>
</dbReference>